<feature type="transmembrane region" description="Helical" evidence="1">
    <location>
        <begin position="6"/>
        <end position="27"/>
    </location>
</feature>
<dbReference type="Proteomes" id="UP000054821">
    <property type="component" value="Unassembled WGS sequence"/>
</dbReference>
<keyword evidence="1" id="KW-0812">Transmembrane</keyword>
<evidence type="ECO:0000256" key="1">
    <source>
        <dbReference type="SAM" id="Phobius"/>
    </source>
</evidence>
<keyword evidence="1" id="KW-1133">Transmembrane helix</keyword>
<dbReference type="AlphaFoldDB" id="A0A2P4ZNX3"/>
<reference evidence="2 3" key="1">
    <citation type="journal article" date="2016" name="Genome Announc.">
        <title>Draft Whole-Genome Sequence of Trichoderma gamsii T6085, a Promising Biocontrol Agent of Fusarium Head Blight on Wheat.</title>
        <authorList>
            <person name="Baroncelli R."/>
            <person name="Zapparata A."/>
            <person name="Piaggeschi G."/>
            <person name="Sarrocco S."/>
            <person name="Vannacci G."/>
        </authorList>
    </citation>
    <scope>NUCLEOTIDE SEQUENCE [LARGE SCALE GENOMIC DNA]</scope>
    <source>
        <strain evidence="2 3">T6085</strain>
    </source>
</reference>
<accession>A0A2P4ZNX3</accession>
<feature type="non-terminal residue" evidence="2">
    <location>
        <position position="1"/>
    </location>
</feature>
<protein>
    <submittedName>
        <fullName evidence="2">Uncharacterized protein</fullName>
    </submittedName>
</protein>
<dbReference type="GeneID" id="36347554"/>
<dbReference type="RefSeq" id="XP_024405674.1">
    <property type="nucleotide sequence ID" value="XM_024549542.1"/>
</dbReference>
<evidence type="ECO:0000313" key="3">
    <source>
        <dbReference type="Proteomes" id="UP000054821"/>
    </source>
</evidence>
<gene>
    <name evidence="2" type="ORF">TGAM01_v204946</name>
</gene>
<name>A0A2P4ZNX3_9HYPO</name>
<comment type="caution">
    <text evidence="2">The sequence shown here is derived from an EMBL/GenBank/DDBJ whole genome shotgun (WGS) entry which is preliminary data.</text>
</comment>
<organism evidence="2 3">
    <name type="scientific">Trichoderma gamsii</name>
    <dbReference type="NCBI Taxonomy" id="398673"/>
    <lineage>
        <taxon>Eukaryota</taxon>
        <taxon>Fungi</taxon>
        <taxon>Dikarya</taxon>
        <taxon>Ascomycota</taxon>
        <taxon>Pezizomycotina</taxon>
        <taxon>Sordariomycetes</taxon>
        <taxon>Hypocreomycetidae</taxon>
        <taxon>Hypocreales</taxon>
        <taxon>Hypocreaceae</taxon>
        <taxon>Trichoderma</taxon>
    </lineage>
</organism>
<sequence length="120" mass="14094">LKNFQSLISVRLLFSLLIYLLNACFLIKNLDGNMGSTPVNRNQIKSRYYTHGRSRSSEEWRSSEPQCIPGGYLVPRRLEAALRERWPNQYVVEMRSNIYRIRAPGKLTDEEISTCYSWVY</sequence>
<keyword evidence="1" id="KW-0472">Membrane</keyword>
<dbReference type="EMBL" id="JPDN02000015">
    <property type="protein sequence ID" value="PON26002.1"/>
    <property type="molecule type" value="Genomic_DNA"/>
</dbReference>
<proteinExistence type="predicted"/>
<keyword evidence="3" id="KW-1185">Reference proteome</keyword>
<evidence type="ECO:0000313" key="2">
    <source>
        <dbReference type="EMBL" id="PON26002.1"/>
    </source>
</evidence>